<dbReference type="Pfam" id="PF13537">
    <property type="entry name" value="GATase_7"/>
    <property type="match status" value="1"/>
</dbReference>
<dbReference type="InterPro" id="IPR001962">
    <property type="entry name" value="Asn_synthase"/>
</dbReference>
<dbReference type="InterPro" id="IPR017932">
    <property type="entry name" value="GATase_2_dom"/>
</dbReference>
<keyword evidence="5" id="KW-0067">ATP-binding</keyword>
<protein>
    <recommendedName>
        <fullName evidence="3">asparagine synthase (glutamine-hydrolyzing)</fullName>
        <ecNumber evidence="3">6.3.5.4</ecNumber>
    </recommendedName>
</protein>
<dbReference type="InterPro" id="IPR051786">
    <property type="entry name" value="ASN_synthetase/amidase"/>
</dbReference>
<dbReference type="EC" id="6.3.5.4" evidence="3"/>
<dbReference type="Gene3D" id="3.60.20.10">
    <property type="entry name" value="Glutamine Phosphoribosylpyrophosphate, subunit 1, domain 1"/>
    <property type="match status" value="1"/>
</dbReference>
<keyword evidence="9" id="KW-1185">Reference proteome</keyword>
<evidence type="ECO:0000256" key="3">
    <source>
        <dbReference type="ARBA" id="ARBA00012737"/>
    </source>
</evidence>
<comment type="pathway">
    <text evidence="1">Amino-acid biosynthesis; L-asparagine biosynthesis; L-asparagine from L-aspartate (L-Gln route): step 1/1.</text>
</comment>
<dbReference type="Pfam" id="PF00733">
    <property type="entry name" value="Asn_synthase"/>
    <property type="match status" value="1"/>
</dbReference>
<evidence type="ECO:0000259" key="7">
    <source>
        <dbReference type="PROSITE" id="PS51278"/>
    </source>
</evidence>
<dbReference type="PIRSF" id="PIRSF001589">
    <property type="entry name" value="Asn_synthetase_glu-h"/>
    <property type="match status" value="1"/>
</dbReference>
<dbReference type="RefSeq" id="WP_248478235.1">
    <property type="nucleotide sequence ID" value="NZ_JALPRF010000003.1"/>
</dbReference>
<evidence type="ECO:0000256" key="2">
    <source>
        <dbReference type="ARBA" id="ARBA00005752"/>
    </source>
</evidence>
<comment type="catalytic activity">
    <reaction evidence="6">
        <text>L-aspartate + L-glutamine + ATP + H2O = L-asparagine + L-glutamate + AMP + diphosphate + H(+)</text>
        <dbReference type="Rhea" id="RHEA:12228"/>
        <dbReference type="ChEBI" id="CHEBI:15377"/>
        <dbReference type="ChEBI" id="CHEBI:15378"/>
        <dbReference type="ChEBI" id="CHEBI:29985"/>
        <dbReference type="ChEBI" id="CHEBI:29991"/>
        <dbReference type="ChEBI" id="CHEBI:30616"/>
        <dbReference type="ChEBI" id="CHEBI:33019"/>
        <dbReference type="ChEBI" id="CHEBI:58048"/>
        <dbReference type="ChEBI" id="CHEBI:58359"/>
        <dbReference type="ChEBI" id="CHEBI:456215"/>
        <dbReference type="EC" id="6.3.5.4"/>
    </reaction>
</comment>
<comment type="caution">
    <text evidence="8">The sequence shown here is derived from an EMBL/GenBank/DDBJ whole genome shotgun (WGS) entry which is preliminary data.</text>
</comment>
<proteinExistence type="inferred from homology"/>
<evidence type="ECO:0000256" key="4">
    <source>
        <dbReference type="ARBA" id="ARBA00022741"/>
    </source>
</evidence>
<dbReference type="InterPro" id="IPR006426">
    <property type="entry name" value="Asn_synth_AEB"/>
</dbReference>
<evidence type="ECO:0000313" key="9">
    <source>
        <dbReference type="Proteomes" id="UP001202180"/>
    </source>
</evidence>
<dbReference type="InterPro" id="IPR014729">
    <property type="entry name" value="Rossmann-like_a/b/a_fold"/>
</dbReference>
<dbReference type="PANTHER" id="PTHR43284:SF1">
    <property type="entry name" value="ASPARAGINE SYNTHETASE"/>
    <property type="match status" value="1"/>
</dbReference>
<dbReference type="SUPFAM" id="SSF52402">
    <property type="entry name" value="Adenine nucleotide alpha hydrolases-like"/>
    <property type="match status" value="1"/>
</dbReference>
<dbReference type="PANTHER" id="PTHR43284">
    <property type="entry name" value="ASPARAGINE SYNTHETASE (GLUTAMINE-HYDROLYZING)"/>
    <property type="match status" value="1"/>
</dbReference>
<gene>
    <name evidence="8" type="ORF">M0L20_17335</name>
</gene>
<sequence length="658" mass="73297">MGGIAGIIRFDGQAIDVADATKLANRLAHRGKVTSRTIDQGILLNFGGDIEVSQASSSPVYTTADADIFAGPSTQSFVQTYRDNGPAFLDQVNGDFAAVVWDTTQQMLICGRDPLGVKPLYYVHQAGRFFAFASEIKALLALAEVVVTPNEHKFSEYLTWIADYVPYSAETFYEGIYSVLPGHSVQITADQLQIRPYWTINLSRFSGLNGTDAYASVFNDYFTTAIDRRIKGKIGVGAHLSGGLDSSSVSCVAQSLLTKQSQPALHTFTIDTQQPSADESEYVRAVLAQHPMQQHTVRPVADVLESVLTINRLFDRPEHFIIPSSFHLSVSLEAQQLGCDIILTGHDGDSVVTHSFDFLDELFDAQDWEALLLACRQFISPSERNLSYVSPNWSSLPDRAKLEKYIVYFLGTKLKKQLQTRPIGDVWQTLRTQKKAFNLSTTALVAHVYKRVMDKLAHRRLISNALSVDFKKRISPGLGQTTKELTTSLETSLNKPVRQILNTTNVICNEQLNHIGAHYGHQYSFPFFDRNVLEIGLATPLAVGFDNGRGRGLIRHGLKDVLPAAITSRLTKANFVEYGNLSAQQLYKATFDHFSTPGHPIWGIIDRTVFTKIVDVVFNPRIPVVKKTRYNWLLSRIIYLSLWLSSLRNDANESGSIR</sequence>
<evidence type="ECO:0000256" key="5">
    <source>
        <dbReference type="ARBA" id="ARBA00022840"/>
    </source>
</evidence>
<feature type="domain" description="Glutamine amidotransferase type-2" evidence="7">
    <location>
        <begin position="1"/>
        <end position="190"/>
    </location>
</feature>
<dbReference type="Gene3D" id="3.40.50.620">
    <property type="entry name" value="HUPs"/>
    <property type="match status" value="1"/>
</dbReference>
<organism evidence="8 9">
    <name type="scientific">Spirosoma liriopis</name>
    <dbReference type="NCBI Taxonomy" id="2937440"/>
    <lineage>
        <taxon>Bacteria</taxon>
        <taxon>Pseudomonadati</taxon>
        <taxon>Bacteroidota</taxon>
        <taxon>Cytophagia</taxon>
        <taxon>Cytophagales</taxon>
        <taxon>Cytophagaceae</taxon>
        <taxon>Spirosoma</taxon>
    </lineage>
</organism>
<keyword evidence="4" id="KW-0547">Nucleotide-binding</keyword>
<accession>A0ABT0HN85</accession>
<dbReference type="EMBL" id="JALPRF010000003">
    <property type="protein sequence ID" value="MCK8493633.1"/>
    <property type="molecule type" value="Genomic_DNA"/>
</dbReference>
<dbReference type="PROSITE" id="PS51278">
    <property type="entry name" value="GATASE_TYPE_2"/>
    <property type="match status" value="1"/>
</dbReference>
<evidence type="ECO:0000313" key="8">
    <source>
        <dbReference type="EMBL" id="MCK8493633.1"/>
    </source>
</evidence>
<evidence type="ECO:0000256" key="1">
    <source>
        <dbReference type="ARBA" id="ARBA00005187"/>
    </source>
</evidence>
<comment type="similarity">
    <text evidence="2">Belongs to the asparagine synthetase family.</text>
</comment>
<evidence type="ECO:0000256" key="6">
    <source>
        <dbReference type="ARBA" id="ARBA00048741"/>
    </source>
</evidence>
<reference evidence="8 9" key="1">
    <citation type="submission" date="2022-04" db="EMBL/GenBank/DDBJ databases">
        <title>Spirosoma sp. strain RP8 genome sequencing and assembly.</title>
        <authorList>
            <person name="Jung Y."/>
        </authorList>
    </citation>
    <scope>NUCLEOTIDE SEQUENCE [LARGE SCALE GENOMIC DNA]</scope>
    <source>
        <strain evidence="8 9">RP8</strain>
    </source>
</reference>
<name>A0ABT0HN85_9BACT</name>
<dbReference type="Proteomes" id="UP001202180">
    <property type="component" value="Unassembled WGS sequence"/>
</dbReference>
<dbReference type="SUPFAM" id="SSF56235">
    <property type="entry name" value="N-terminal nucleophile aminohydrolases (Ntn hydrolases)"/>
    <property type="match status" value="1"/>
</dbReference>
<dbReference type="InterPro" id="IPR029055">
    <property type="entry name" value="Ntn_hydrolases_N"/>
</dbReference>